<name>E9GSU5_DAPPU</name>
<dbReference type="EMBL" id="GL732562">
    <property type="protein sequence ID" value="EFX77491.1"/>
    <property type="molecule type" value="Genomic_DNA"/>
</dbReference>
<dbReference type="GO" id="GO:0046872">
    <property type="term" value="F:metal ion binding"/>
    <property type="evidence" value="ECO:0007669"/>
    <property type="project" value="UniProtKB-KW"/>
</dbReference>
<dbReference type="FunFam" id="1.25.40.420:FF:000012">
    <property type="entry name" value="BTB/POZ and TAZ domain-containing protein 2"/>
    <property type="match status" value="1"/>
</dbReference>
<evidence type="ECO:0000256" key="1">
    <source>
        <dbReference type="ARBA" id="ARBA00022723"/>
    </source>
</evidence>
<dbReference type="SUPFAM" id="SSF54695">
    <property type="entry name" value="POZ domain"/>
    <property type="match status" value="1"/>
</dbReference>
<dbReference type="GO" id="GO:0030162">
    <property type="term" value="P:regulation of proteolysis"/>
    <property type="evidence" value="ECO:0000318"/>
    <property type="project" value="GO_Central"/>
</dbReference>
<dbReference type="KEGG" id="dpx:DAPPUDRAFT_213444"/>
<dbReference type="GO" id="GO:0043161">
    <property type="term" value="P:proteasome-mediated ubiquitin-dependent protein catabolic process"/>
    <property type="evidence" value="ECO:0000318"/>
    <property type="project" value="GO_Central"/>
</dbReference>
<dbReference type="PANTHER" id="PTHR24413">
    <property type="entry name" value="SPECKLE-TYPE POZ PROTEIN"/>
    <property type="match status" value="1"/>
</dbReference>
<dbReference type="GO" id="GO:0005737">
    <property type="term" value="C:cytoplasm"/>
    <property type="evidence" value="ECO:0000318"/>
    <property type="project" value="GO_Central"/>
</dbReference>
<dbReference type="AlphaFoldDB" id="E9GSU5"/>
<evidence type="ECO:0000313" key="3">
    <source>
        <dbReference type="EMBL" id="EFX77491.1"/>
    </source>
</evidence>
<dbReference type="Pfam" id="PF00651">
    <property type="entry name" value="BTB"/>
    <property type="match status" value="1"/>
</dbReference>
<dbReference type="GO" id="GO:0005634">
    <property type="term" value="C:nucleus"/>
    <property type="evidence" value="ECO:0000318"/>
    <property type="project" value="GO_Central"/>
</dbReference>
<dbReference type="InParanoid" id="E9GSU5"/>
<reference evidence="3 4" key="1">
    <citation type="journal article" date="2011" name="Science">
        <title>The ecoresponsive genome of Daphnia pulex.</title>
        <authorList>
            <person name="Colbourne J.K."/>
            <person name="Pfrender M.E."/>
            <person name="Gilbert D."/>
            <person name="Thomas W.K."/>
            <person name="Tucker A."/>
            <person name="Oakley T.H."/>
            <person name="Tokishita S."/>
            <person name="Aerts A."/>
            <person name="Arnold G.J."/>
            <person name="Basu M.K."/>
            <person name="Bauer D.J."/>
            <person name="Caceres C.E."/>
            <person name="Carmel L."/>
            <person name="Casola C."/>
            <person name="Choi J.H."/>
            <person name="Detter J.C."/>
            <person name="Dong Q."/>
            <person name="Dusheyko S."/>
            <person name="Eads B.D."/>
            <person name="Frohlich T."/>
            <person name="Geiler-Samerotte K.A."/>
            <person name="Gerlach D."/>
            <person name="Hatcher P."/>
            <person name="Jogdeo S."/>
            <person name="Krijgsveld J."/>
            <person name="Kriventseva E.V."/>
            <person name="Kultz D."/>
            <person name="Laforsch C."/>
            <person name="Lindquist E."/>
            <person name="Lopez J."/>
            <person name="Manak J.R."/>
            <person name="Muller J."/>
            <person name="Pangilinan J."/>
            <person name="Patwardhan R.P."/>
            <person name="Pitluck S."/>
            <person name="Pritham E.J."/>
            <person name="Rechtsteiner A."/>
            <person name="Rho M."/>
            <person name="Rogozin I.B."/>
            <person name="Sakarya O."/>
            <person name="Salamov A."/>
            <person name="Schaack S."/>
            <person name="Shapiro H."/>
            <person name="Shiga Y."/>
            <person name="Skalitzky C."/>
            <person name="Smith Z."/>
            <person name="Souvorov A."/>
            <person name="Sung W."/>
            <person name="Tang Z."/>
            <person name="Tsuchiya D."/>
            <person name="Tu H."/>
            <person name="Vos H."/>
            <person name="Wang M."/>
            <person name="Wolf Y.I."/>
            <person name="Yamagata H."/>
            <person name="Yamada T."/>
            <person name="Ye Y."/>
            <person name="Shaw J.R."/>
            <person name="Andrews J."/>
            <person name="Crease T.J."/>
            <person name="Tang H."/>
            <person name="Lucas S.M."/>
            <person name="Robertson H.M."/>
            <person name="Bork P."/>
            <person name="Koonin E.V."/>
            <person name="Zdobnov E.M."/>
            <person name="Grigoriev I.V."/>
            <person name="Lynch M."/>
            <person name="Boore J.L."/>
        </authorList>
    </citation>
    <scope>NUCLEOTIDE SEQUENCE [LARGE SCALE GENOMIC DNA]</scope>
</reference>
<accession>E9GSU5</accession>
<organism evidence="3 4">
    <name type="scientific">Daphnia pulex</name>
    <name type="common">Water flea</name>
    <dbReference type="NCBI Taxonomy" id="6669"/>
    <lineage>
        <taxon>Eukaryota</taxon>
        <taxon>Metazoa</taxon>
        <taxon>Ecdysozoa</taxon>
        <taxon>Arthropoda</taxon>
        <taxon>Crustacea</taxon>
        <taxon>Branchiopoda</taxon>
        <taxon>Diplostraca</taxon>
        <taxon>Cladocera</taxon>
        <taxon>Anomopoda</taxon>
        <taxon>Daphniidae</taxon>
        <taxon>Daphnia</taxon>
    </lineage>
</organism>
<dbReference type="eggNOG" id="KOG1987">
    <property type="taxonomic scope" value="Eukaryota"/>
</dbReference>
<dbReference type="Gene3D" id="3.30.710.10">
    <property type="entry name" value="Potassium Channel Kv1.1, Chain A"/>
    <property type="match status" value="1"/>
</dbReference>
<evidence type="ECO:0000259" key="2">
    <source>
        <dbReference type="PROSITE" id="PS50097"/>
    </source>
</evidence>
<sequence length="136" mass="15661">MFNHDMQESKTGQVVITDIKRDVFYQLLHYLYSGRTSTLMTQDIANPLYAAAHKYSLEDLQKECEECVRMLLSDIQVSNVVGMLIWSHVHSVEEVKNAALDVVAKNGKTVCLSIDYKKMMRTHPDLCLEATRHMWP</sequence>
<dbReference type="GO" id="GO:0042542">
    <property type="term" value="P:response to hydrogen peroxide"/>
    <property type="evidence" value="ECO:0007669"/>
    <property type="project" value="UniProtKB-ARBA"/>
</dbReference>
<dbReference type="GO" id="GO:0031625">
    <property type="term" value="F:ubiquitin protein ligase binding"/>
    <property type="evidence" value="ECO:0000318"/>
    <property type="project" value="GO_Central"/>
</dbReference>
<dbReference type="InterPro" id="IPR000210">
    <property type="entry name" value="BTB/POZ_dom"/>
</dbReference>
<dbReference type="Gene3D" id="1.25.40.420">
    <property type="match status" value="1"/>
</dbReference>
<gene>
    <name evidence="3" type="ORF">DAPPUDRAFT_213444</name>
</gene>
<keyword evidence="1" id="KW-0479">Metal-binding</keyword>
<dbReference type="InterPro" id="IPR011333">
    <property type="entry name" value="SKP1/BTB/POZ_sf"/>
</dbReference>
<dbReference type="GO" id="GO:0009751">
    <property type="term" value="P:response to salicylic acid"/>
    <property type="evidence" value="ECO:0007669"/>
    <property type="project" value="UniProtKB-ARBA"/>
</dbReference>
<dbReference type="OrthoDB" id="6371559at2759"/>
<dbReference type="GO" id="GO:0005516">
    <property type="term" value="F:calmodulin binding"/>
    <property type="evidence" value="ECO:0007669"/>
    <property type="project" value="UniProtKB-ARBA"/>
</dbReference>
<feature type="domain" description="BTB" evidence="2">
    <location>
        <begin position="1"/>
        <end position="40"/>
    </location>
</feature>
<proteinExistence type="predicted"/>
<dbReference type="PROSITE" id="PS50097">
    <property type="entry name" value="BTB"/>
    <property type="match status" value="1"/>
</dbReference>
<dbReference type="HOGENOM" id="CLU_004253_9_3_1"/>
<keyword evidence="4" id="KW-1185">Reference proteome</keyword>
<evidence type="ECO:0000313" key="4">
    <source>
        <dbReference type="Proteomes" id="UP000000305"/>
    </source>
</evidence>
<dbReference type="Proteomes" id="UP000000305">
    <property type="component" value="Unassembled WGS sequence"/>
</dbReference>
<protein>
    <recommendedName>
        <fullName evidence="2">BTB domain-containing protein</fullName>
    </recommendedName>
</protein>